<organism evidence="1 2">
    <name type="scientific">Mucilaginibacter gossypii</name>
    <dbReference type="NCBI Taxonomy" id="551996"/>
    <lineage>
        <taxon>Bacteria</taxon>
        <taxon>Pseudomonadati</taxon>
        <taxon>Bacteroidota</taxon>
        <taxon>Sphingobacteriia</taxon>
        <taxon>Sphingobacteriales</taxon>
        <taxon>Sphingobacteriaceae</taxon>
        <taxon>Mucilaginibacter</taxon>
    </lineage>
</organism>
<dbReference type="STRING" id="551996.SAMN05192573_10192"/>
<gene>
    <name evidence="1" type="ORF">SAMN05192573_10192</name>
</gene>
<sequence length="118" mass="13185">MKIRIKGNSLRYRLTKTDVAKLAEEGYVQETVDFGSQQLIYALRLVDDEHLSATYKENAITLYVPKAVATGFADDDKVGYEGKHGSLNLLVEKDFTCLDEVAEDQSDNYPNPLAAKKP</sequence>
<protein>
    <submittedName>
        <fullName evidence="1">Uncharacterized protein</fullName>
    </submittedName>
</protein>
<name>A0A1G7MZK6_9SPHI</name>
<dbReference type="InterPro" id="IPR053825">
    <property type="entry name" value="DUF7009"/>
</dbReference>
<evidence type="ECO:0000313" key="1">
    <source>
        <dbReference type="EMBL" id="SDF67223.1"/>
    </source>
</evidence>
<dbReference type="AlphaFoldDB" id="A0A1G7MZK6"/>
<keyword evidence="2" id="KW-1185">Reference proteome</keyword>
<accession>A0A1G7MZK6</accession>
<dbReference type="Proteomes" id="UP000199705">
    <property type="component" value="Unassembled WGS sequence"/>
</dbReference>
<reference evidence="2" key="1">
    <citation type="submission" date="2016-10" db="EMBL/GenBank/DDBJ databases">
        <authorList>
            <person name="Varghese N."/>
            <person name="Submissions S."/>
        </authorList>
    </citation>
    <scope>NUCLEOTIDE SEQUENCE [LARGE SCALE GENOMIC DNA]</scope>
    <source>
        <strain evidence="2">Gh-67</strain>
    </source>
</reference>
<dbReference type="EMBL" id="FNCG01000001">
    <property type="protein sequence ID" value="SDF67223.1"/>
    <property type="molecule type" value="Genomic_DNA"/>
</dbReference>
<proteinExistence type="predicted"/>
<evidence type="ECO:0000313" key="2">
    <source>
        <dbReference type="Proteomes" id="UP000199705"/>
    </source>
</evidence>
<dbReference type="Pfam" id="PF22668">
    <property type="entry name" value="DUF7009"/>
    <property type="match status" value="1"/>
</dbReference>
<dbReference type="RefSeq" id="WP_091162208.1">
    <property type="nucleotide sequence ID" value="NZ_FNCG01000001.1"/>
</dbReference>